<reference evidence="11 12" key="1">
    <citation type="journal article" date="2024" name="IMA Fungus">
        <title>IMA Genome - F19 : A genome assembly and annotation guide to empower mycologists, including annotated draft genome sequences of Ceratocystis pirilliformis, Diaporthe australafricana, Fusarium ophioides, Paecilomyces lecythidis, and Sporothrix stenoceras.</title>
        <authorList>
            <person name="Aylward J."/>
            <person name="Wilson A.M."/>
            <person name="Visagie C.M."/>
            <person name="Spraker J."/>
            <person name="Barnes I."/>
            <person name="Buitendag C."/>
            <person name="Ceriani C."/>
            <person name="Del Mar Angel L."/>
            <person name="du Plessis D."/>
            <person name="Fuchs T."/>
            <person name="Gasser K."/>
            <person name="Kramer D."/>
            <person name="Li W."/>
            <person name="Munsamy K."/>
            <person name="Piso A."/>
            <person name="Price J.L."/>
            <person name="Sonnekus B."/>
            <person name="Thomas C."/>
            <person name="van der Nest A."/>
            <person name="van Dijk A."/>
            <person name="van Heerden A."/>
            <person name="van Vuuren N."/>
            <person name="Yilmaz N."/>
            <person name="Duong T.A."/>
            <person name="van der Merwe N.A."/>
            <person name="Wingfield M.J."/>
            <person name="Wingfield B.D."/>
        </authorList>
    </citation>
    <scope>NUCLEOTIDE SEQUENCE [LARGE SCALE GENOMIC DNA]</scope>
    <source>
        <strain evidence="11 12">CMW 18167</strain>
    </source>
</reference>
<dbReference type="Pfam" id="PF00270">
    <property type="entry name" value="DEAD"/>
    <property type="match status" value="1"/>
</dbReference>
<dbReference type="InterPro" id="IPR002464">
    <property type="entry name" value="DNA/RNA_helicase_DEAH_CS"/>
</dbReference>
<dbReference type="EMBL" id="JAVDPF010000048">
    <property type="protein sequence ID" value="KAL1866787.1"/>
    <property type="molecule type" value="Genomic_DNA"/>
</dbReference>
<dbReference type="PANTHER" id="PTHR18934">
    <property type="entry name" value="ATP-DEPENDENT RNA HELICASE"/>
    <property type="match status" value="1"/>
</dbReference>
<organism evidence="11 12">
    <name type="scientific">Paecilomyces lecythidis</name>
    <dbReference type="NCBI Taxonomy" id="3004212"/>
    <lineage>
        <taxon>Eukaryota</taxon>
        <taxon>Fungi</taxon>
        <taxon>Dikarya</taxon>
        <taxon>Ascomycota</taxon>
        <taxon>Pezizomycotina</taxon>
        <taxon>Eurotiomycetes</taxon>
        <taxon>Eurotiomycetidae</taxon>
        <taxon>Eurotiales</taxon>
        <taxon>Thermoascaceae</taxon>
        <taxon>Paecilomyces</taxon>
    </lineage>
</organism>
<evidence type="ECO:0000256" key="8">
    <source>
        <dbReference type="SAM" id="MobiDB-lite"/>
    </source>
</evidence>
<evidence type="ECO:0000313" key="11">
    <source>
        <dbReference type="EMBL" id="KAL1866787.1"/>
    </source>
</evidence>
<dbReference type="InterPro" id="IPR014001">
    <property type="entry name" value="Helicase_ATP-bd"/>
</dbReference>
<evidence type="ECO:0000259" key="9">
    <source>
        <dbReference type="PROSITE" id="PS51192"/>
    </source>
</evidence>
<feature type="compositionally biased region" description="Basic and acidic residues" evidence="8">
    <location>
        <begin position="77"/>
        <end position="98"/>
    </location>
</feature>
<evidence type="ECO:0000256" key="3">
    <source>
        <dbReference type="ARBA" id="ARBA00022741"/>
    </source>
</evidence>
<dbReference type="SMART" id="SM00490">
    <property type="entry name" value="HELICc"/>
    <property type="match status" value="1"/>
</dbReference>
<feature type="domain" description="Helicase C-terminal" evidence="10">
    <location>
        <begin position="673"/>
        <end position="846"/>
    </location>
</feature>
<comment type="catalytic activity">
    <reaction evidence="7">
        <text>ATP + H2O = ADP + phosphate + H(+)</text>
        <dbReference type="Rhea" id="RHEA:13065"/>
        <dbReference type="ChEBI" id="CHEBI:15377"/>
        <dbReference type="ChEBI" id="CHEBI:15378"/>
        <dbReference type="ChEBI" id="CHEBI:30616"/>
        <dbReference type="ChEBI" id="CHEBI:43474"/>
        <dbReference type="ChEBI" id="CHEBI:456216"/>
        <dbReference type="EC" id="3.6.4.13"/>
    </reaction>
</comment>
<dbReference type="EC" id="3.6.4.13" evidence="1"/>
<dbReference type="PROSITE" id="PS51194">
    <property type="entry name" value="HELICASE_CTER"/>
    <property type="match status" value="1"/>
</dbReference>
<evidence type="ECO:0000256" key="1">
    <source>
        <dbReference type="ARBA" id="ARBA00012552"/>
    </source>
</evidence>
<dbReference type="InterPro" id="IPR011545">
    <property type="entry name" value="DEAD/DEAH_box_helicase_dom"/>
</dbReference>
<protein>
    <recommendedName>
        <fullName evidence="1">RNA helicase</fullName>
        <ecNumber evidence="1">3.6.4.13</ecNumber>
    </recommendedName>
</protein>
<evidence type="ECO:0000259" key="10">
    <source>
        <dbReference type="PROSITE" id="PS51194"/>
    </source>
</evidence>
<gene>
    <name evidence="11" type="ORF">Plec18167_008921</name>
</gene>
<comment type="caution">
    <text evidence="11">The sequence shown here is derived from an EMBL/GenBank/DDBJ whole genome shotgun (WGS) entry which is preliminary data.</text>
</comment>
<keyword evidence="6" id="KW-0508">mRNA splicing</keyword>
<dbReference type="PROSITE" id="PS00690">
    <property type="entry name" value="DEAH_ATP_HELICASE"/>
    <property type="match status" value="1"/>
</dbReference>
<dbReference type="Proteomes" id="UP001583193">
    <property type="component" value="Unassembled WGS sequence"/>
</dbReference>
<evidence type="ECO:0000256" key="5">
    <source>
        <dbReference type="ARBA" id="ARBA00022840"/>
    </source>
</evidence>
<sequence length="1122" mass="127236">MDNRTFVSDSLLRLTGASDPTVIDFVLATASSAKSSSSLGDKLAPFIEGSSDSELASFSRELFTRVHGSSSGGGTGQEEKKPKAKKDDGGSRRYRLVEMEDDTPGSLGPTNVELERDRERRRRREKEKEKDRGRAADDDEGRSRWEKQDARKRERSREGDRHRSRKLRKRDVDDFEDRWGDEEYDENDFAAEGGDDFQESPSKRTRLEDGSASPRPEEEDLDPETKAELERQRDLKERDEFAKRLANKDDTRSKKIVEDRAGTSEGARRRALADDAAARSAAMPELRMRSRQEYLKKREAERLALLRQQVAEETAELRENPNLTRREKEEFARNREVLRIAEERLRIDDHRDGYMMPEDYITEKGKIDRKKKEEALYKRYVDRDEHGQERFVTEQEEWEQEQTAKAKAQISRAEYVDEGDYEYVFDDAQKINFIMDSKLEGDRKPMTKEQRMLAEQLDAAEKKAASMEETRKSLPIYQYREQIIQAVAEHQILIIVGETGSGKTTQIPQYLHEAGYTKNGMKIGCTQPRRVAAMSVASRVADEMGVKLGHEVGYAIRFEDNTSDKTILKYMTDGMLLRELLTEPDLGQYSALMIDEAHERTVPTDIACGLLKDIAKARPDLKLLISSATIDAQKFQKYFDDAPIFNIPGRRYPVDIHYTSQPEANYLAAAITTVFQIHITQGRGDILVFLTGQEEIEAAEQSIQETARKLGGKIPELIIAPIYANLPSELQTKIFEPTPPRARKVVLATNIAETSLTIDGIVYVIDPGFVKENVFNPRTGMESLVVTPCSRASAGQRAGRAGRVGPGKCFRLYTKWAYLNELEENTTPEIQRTNLSAVILMLKSLGIDQLLDFDFMDPPPAETIIRALEQLYALGALNDRGELTKIGRQMAEFPTDPMQAKAILAADKYGCVEEVLSIIAMVGEASALFFRPKDKKIHADSARARFTVKDGGDHLTLLNVWNQWVDSDFSYVWARENFLQQRSLTRARDVRDQLAKLCDRVEVTVSSAGSNNLIPIQKAITAGFFPNAARLQRGGDSYRTVKNGQTVYLHPSSTLFEVNPKWVIYHELVLTSKEYMRSNMPLQPEWLVEVAPHYHKKKDLETLGLDKKVPKGAGAAGEKSRI</sequence>
<evidence type="ECO:0000313" key="12">
    <source>
        <dbReference type="Proteomes" id="UP001583193"/>
    </source>
</evidence>
<evidence type="ECO:0000256" key="2">
    <source>
        <dbReference type="ARBA" id="ARBA00022664"/>
    </source>
</evidence>
<evidence type="ECO:0000256" key="7">
    <source>
        <dbReference type="ARBA" id="ARBA00047984"/>
    </source>
</evidence>
<feature type="compositionally biased region" description="Basic and acidic residues" evidence="8">
    <location>
        <begin position="126"/>
        <end position="161"/>
    </location>
</feature>
<dbReference type="SMART" id="SM00487">
    <property type="entry name" value="DEXDc"/>
    <property type="match status" value="1"/>
</dbReference>
<dbReference type="PROSITE" id="PS51192">
    <property type="entry name" value="HELICASE_ATP_BIND_1"/>
    <property type="match status" value="1"/>
</dbReference>
<keyword evidence="3" id="KW-0547">Nucleotide-binding</keyword>
<dbReference type="SMART" id="SM00847">
    <property type="entry name" value="HA2"/>
    <property type="match status" value="1"/>
</dbReference>
<dbReference type="InterPro" id="IPR027417">
    <property type="entry name" value="P-loop_NTPase"/>
</dbReference>
<evidence type="ECO:0000256" key="6">
    <source>
        <dbReference type="ARBA" id="ARBA00023187"/>
    </source>
</evidence>
<feature type="domain" description="Helicase ATP-binding" evidence="9">
    <location>
        <begin position="484"/>
        <end position="648"/>
    </location>
</feature>
<feature type="compositionally biased region" description="Acidic residues" evidence="8">
    <location>
        <begin position="173"/>
        <end position="198"/>
    </location>
</feature>
<dbReference type="Pfam" id="PF00271">
    <property type="entry name" value="Helicase_C"/>
    <property type="match status" value="1"/>
</dbReference>
<keyword evidence="5" id="KW-0067">ATP-binding</keyword>
<proteinExistence type="predicted"/>
<feature type="region of interest" description="Disordered" evidence="8">
    <location>
        <begin position="65"/>
        <end position="277"/>
    </location>
</feature>
<name>A0ABR3WTH7_9EURO</name>
<dbReference type="InterPro" id="IPR007502">
    <property type="entry name" value="Helicase-assoc_dom"/>
</dbReference>
<dbReference type="CDD" id="cd18791">
    <property type="entry name" value="SF2_C_RHA"/>
    <property type="match status" value="1"/>
</dbReference>
<feature type="compositionally biased region" description="Basic and acidic residues" evidence="8">
    <location>
        <begin position="223"/>
        <end position="277"/>
    </location>
</feature>
<dbReference type="SUPFAM" id="SSF52540">
    <property type="entry name" value="P-loop containing nucleoside triphosphate hydrolases"/>
    <property type="match status" value="1"/>
</dbReference>
<keyword evidence="12" id="KW-1185">Reference proteome</keyword>
<dbReference type="PANTHER" id="PTHR18934:SF83">
    <property type="entry name" value="PRE-MRNA-SPLICING FACTOR ATP-DEPENDENT RNA HELICASE DHX16"/>
    <property type="match status" value="1"/>
</dbReference>
<dbReference type="Pfam" id="PF04408">
    <property type="entry name" value="WHD_HA2"/>
    <property type="match status" value="1"/>
</dbReference>
<accession>A0ABR3WTH7</accession>
<dbReference type="Gene3D" id="3.40.50.300">
    <property type="entry name" value="P-loop containing nucleotide triphosphate hydrolases"/>
    <property type="match status" value="2"/>
</dbReference>
<dbReference type="Gene3D" id="1.20.120.1080">
    <property type="match status" value="1"/>
</dbReference>
<keyword evidence="2" id="KW-0507">mRNA processing</keyword>
<dbReference type="InterPro" id="IPR011709">
    <property type="entry name" value="DEAD-box_helicase_OB_fold"/>
</dbReference>
<dbReference type="Pfam" id="PF21010">
    <property type="entry name" value="HA2_C"/>
    <property type="match status" value="1"/>
</dbReference>
<dbReference type="InterPro" id="IPR048333">
    <property type="entry name" value="HA2_WH"/>
</dbReference>
<keyword evidence="4" id="KW-0378">Hydrolase</keyword>
<evidence type="ECO:0000256" key="4">
    <source>
        <dbReference type="ARBA" id="ARBA00022801"/>
    </source>
</evidence>
<dbReference type="Pfam" id="PF07717">
    <property type="entry name" value="OB_NTP_bind"/>
    <property type="match status" value="1"/>
</dbReference>
<dbReference type="InterPro" id="IPR001650">
    <property type="entry name" value="Helicase_C-like"/>
</dbReference>